<evidence type="ECO:0000313" key="10">
    <source>
        <dbReference type="Proteomes" id="UP000474676"/>
    </source>
</evidence>
<feature type="transmembrane region" description="Helical" evidence="7">
    <location>
        <begin position="247"/>
        <end position="268"/>
    </location>
</feature>
<dbReference type="InterPro" id="IPR000620">
    <property type="entry name" value="EamA_dom"/>
</dbReference>
<accession>A0A6L5Y3U0</accession>
<evidence type="ECO:0000256" key="6">
    <source>
        <dbReference type="ARBA" id="ARBA00023136"/>
    </source>
</evidence>
<reference evidence="9 10" key="1">
    <citation type="submission" date="2019-08" db="EMBL/GenBank/DDBJ databases">
        <title>In-depth cultivation of the pig gut microbiome towards novel bacterial diversity and tailored functional studies.</title>
        <authorList>
            <person name="Wylensek D."/>
            <person name="Hitch T.C.A."/>
            <person name="Clavel T."/>
        </authorList>
    </citation>
    <scope>NUCLEOTIDE SEQUENCE [LARGE SCALE GENOMIC DNA]</scope>
    <source>
        <strain evidence="9 10">WCA-MUC-591-APC-3H</strain>
    </source>
</reference>
<keyword evidence="10" id="KW-1185">Reference proteome</keyword>
<feature type="transmembrane region" description="Helical" evidence="7">
    <location>
        <begin position="68"/>
        <end position="88"/>
    </location>
</feature>
<evidence type="ECO:0000256" key="3">
    <source>
        <dbReference type="ARBA" id="ARBA00022475"/>
    </source>
</evidence>
<dbReference type="InterPro" id="IPR037185">
    <property type="entry name" value="EmrE-like"/>
</dbReference>
<evidence type="ECO:0000259" key="8">
    <source>
        <dbReference type="Pfam" id="PF00892"/>
    </source>
</evidence>
<feature type="domain" description="EamA" evidence="8">
    <location>
        <begin position="39"/>
        <end position="170"/>
    </location>
</feature>
<evidence type="ECO:0000256" key="5">
    <source>
        <dbReference type="ARBA" id="ARBA00022989"/>
    </source>
</evidence>
<feature type="transmembrane region" description="Helical" evidence="7">
    <location>
        <begin position="183"/>
        <end position="201"/>
    </location>
</feature>
<keyword evidence="5 7" id="KW-1133">Transmembrane helix</keyword>
<keyword evidence="4 7" id="KW-0812">Transmembrane</keyword>
<feature type="transmembrane region" description="Helical" evidence="7">
    <location>
        <begin position="37"/>
        <end position="56"/>
    </location>
</feature>
<name>A0A6L5Y3U0_9FIRM</name>
<dbReference type="SUPFAM" id="SSF103481">
    <property type="entry name" value="Multidrug resistance efflux transporter EmrE"/>
    <property type="match status" value="2"/>
</dbReference>
<feature type="transmembrane region" description="Helical" evidence="7">
    <location>
        <begin position="280"/>
        <end position="298"/>
    </location>
</feature>
<feature type="transmembrane region" description="Helical" evidence="7">
    <location>
        <begin position="154"/>
        <end position="177"/>
    </location>
</feature>
<gene>
    <name evidence="9" type="ORF">FYJ64_03345</name>
</gene>
<dbReference type="GO" id="GO:0005886">
    <property type="term" value="C:plasma membrane"/>
    <property type="evidence" value="ECO:0007669"/>
    <property type="project" value="UniProtKB-SubCell"/>
</dbReference>
<dbReference type="Pfam" id="PF00892">
    <property type="entry name" value="EamA"/>
    <property type="match status" value="2"/>
</dbReference>
<comment type="subcellular location">
    <subcellularLocation>
        <location evidence="1">Cell membrane</location>
        <topology evidence="1">Multi-pass membrane protein</topology>
    </subcellularLocation>
</comment>
<dbReference type="Proteomes" id="UP000474676">
    <property type="component" value="Unassembled WGS sequence"/>
</dbReference>
<organism evidence="9 10">
    <name type="scientific">Hornefia butyriciproducens</name>
    <dbReference type="NCBI Taxonomy" id="2652293"/>
    <lineage>
        <taxon>Bacteria</taxon>
        <taxon>Bacillati</taxon>
        <taxon>Bacillota</taxon>
        <taxon>Clostridia</taxon>
        <taxon>Peptostreptococcales</taxon>
        <taxon>Anaerovoracaceae</taxon>
        <taxon>Hornefia</taxon>
    </lineage>
</organism>
<keyword evidence="3" id="KW-1003">Cell membrane</keyword>
<comment type="caution">
    <text evidence="9">The sequence shown here is derived from an EMBL/GenBank/DDBJ whole genome shotgun (WGS) entry which is preliminary data.</text>
</comment>
<feature type="domain" description="EamA" evidence="8">
    <location>
        <begin position="183"/>
        <end position="323"/>
    </location>
</feature>
<evidence type="ECO:0000256" key="7">
    <source>
        <dbReference type="SAM" id="Phobius"/>
    </source>
</evidence>
<evidence type="ECO:0000256" key="2">
    <source>
        <dbReference type="ARBA" id="ARBA00007362"/>
    </source>
</evidence>
<protein>
    <submittedName>
        <fullName evidence="9">DMT family transporter</fullName>
    </submittedName>
</protein>
<keyword evidence="6 7" id="KW-0472">Membrane</keyword>
<feature type="transmembrane region" description="Helical" evidence="7">
    <location>
        <begin position="304"/>
        <end position="322"/>
    </location>
</feature>
<sequence length="326" mass="35282">MVSRQRGRRKTAQETANGRLKQAYRGGQRNNRMKKSVAYGLVMVVSVFWGMSFIVLTQLLKWLGTMEILALRWTLASVIFACLIGTGRIRINLRGKNMKFLLLTGLTEPCIYSVFEIYGLKYSSASISSIFIATIPCATLLVSILFFHKKPGRMGVLSILLAFAGVVVTTVFSPAFIGGGQTLGYLFMTGAVMAGTVFGFFSSKSGEEYEPMAITAMMSFMGMILFNGICLLEGGRGQMYVTFFTHWQVAAGIAFLGICCSVICYAGFNKLLCTLDISIANNLTSAMITIIGVVAGVTVNGDPAGLYTVIGLTMTVSGVWLSSKSM</sequence>
<evidence type="ECO:0000256" key="4">
    <source>
        <dbReference type="ARBA" id="ARBA00022692"/>
    </source>
</evidence>
<dbReference type="PANTHER" id="PTHR32322:SF18">
    <property type="entry name" value="S-ADENOSYLMETHIONINE_S-ADENOSYLHOMOCYSTEINE TRANSPORTER"/>
    <property type="match status" value="1"/>
</dbReference>
<dbReference type="PANTHER" id="PTHR32322">
    <property type="entry name" value="INNER MEMBRANE TRANSPORTER"/>
    <property type="match status" value="1"/>
</dbReference>
<dbReference type="EMBL" id="VUMZ01000002">
    <property type="protein sequence ID" value="MST51366.1"/>
    <property type="molecule type" value="Genomic_DNA"/>
</dbReference>
<feature type="transmembrane region" description="Helical" evidence="7">
    <location>
        <begin position="126"/>
        <end position="147"/>
    </location>
</feature>
<feature type="transmembrane region" description="Helical" evidence="7">
    <location>
        <begin position="213"/>
        <end position="235"/>
    </location>
</feature>
<feature type="transmembrane region" description="Helical" evidence="7">
    <location>
        <begin position="100"/>
        <end position="120"/>
    </location>
</feature>
<proteinExistence type="inferred from homology"/>
<evidence type="ECO:0000256" key="1">
    <source>
        <dbReference type="ARBA" id="ARBA00004651"/>
    </source>
</evidence>
<evidence type="ECO:0000313" key="9">
    <source>
        <dbReference type="EMBL" id="MST51366.1"/>
    </source>
</evidence>
<dbReference type="AlphaFoldDB" id="A0A6L5Y3U0"/>
<dbReference type="InterPro" id="IPR050638">
    <property type="entry name" value="AA-Vitamin_Transporters"/>
</dbReference>
<comment type="similarity">
    <text evidence="2">Belongs to the EamA transporter family.</text>
</comment>